<keyword evidence="2" id="KW-1185">Reference proteome</keyword>
<reference evidence="1" key="2">
    <citation type="journal article" date="2023" name="IMA Fungus">
        <title>Comparative genomic study of the Penicillium genus elucidates a diverse pangenome and 15 lateral gene transfer events.</title>
        <authorList>
            <person name="Petersen C."/>
            <person name="Sorensen T."/>
            <person name="Nielsen M.R."/>
            <person name="Sondergaard T.E."/>
            <person name="Sorensen J.L."/>
            <person name="Fitzpatrick D.A."/>
            <person name="Frisvad J.C."/>
            <person name="Nielsen K.L."/>
        </authorList>
    </citation>
    <scope>NUCLEOTIDE SEQUENCE</scope>
    <source>
        <strain evidence="1">IBT 15544</strain>
    </source>
</reference>
<dbReference type="RefSeq" id="XP_058310620.1">
    <property type="nucleotide sequence ID" value="XM_058451158.1"/>
</dbReference>
<evidence type="ECO:0000313" key="2">
    <source>
        <dbReference type="Proteomes" id="UP001150904"/>
    </source>
</evidence>
<sequence length="112" mass="12542">MVKYDIAMRTLVITMKALSIVPLTISAMTDMPTRTINTIWDRAIERGFDPLWRPLVITDAYIAGTSRSGRPKKQTPKLEATVLAKVRRDRYGREKTCADIAGELSNISAMTV</sequence>
<comment type="caution">
    <text evidence="1">The sequence shown here is derived from an EMBL/GenBank/DDBJ whole genome shotgun (WGS) entry which is preliminary data.</text>
</comment>
<gene>
    <name evidence="1" type="ORF">N7498_004096</name>
</gene>
<accession>A0A9W9T8H7</accession>
<evidence type="ECO:0000313" key="1">
    <source>
        <dbReference type="EMBL" id="KAJ5212450.1"/>
    </source>
</evidence>
<dbReference type="EMBL" id="JAPQKR010000008">
    <property type="protein sequence ID" value="KAJ5212450.1"/>
    <property type="molecule type" value="Genomic_DNA"/>
</dbReference>
<dbReference type="Proteomes" id="UP001150904">
    <property type="component" value="Unassembled WGS sequence"/>
</dbReference>
<name>A0A9W9T8H7_9EURO</name>
<organism evidence="1 2">
    <name type="scientific">Penicillium cinerascens</name>
    <dbReference type="NCBI Taxonomy" id="70096"/>
    <lineage>
        <taxon>Eukaryota</taxon>
        <taxon>Fungi</taxon>
        <taxon>Dikarya</taxon>
        <taxon>Ascomycota</taxon>
        <taxon>Pezizomycotina</taxon>
        <taxon>Eurotiomycetes</taxon>
        <taxon>Eurotiomycetidae</taxon>
        <taxon>Eurotiales</taxon>
        <taxon>Aspergillaceae</taxon>
        <taxon>Penicillium</taxon>
    </lineage>
</organism>
<protein>
    <submittedName>
        <fullName evidence="1">Uncharacterized protein</fullName>
    </submittedName>
</protein>
<dbReference type="OrthoDB" id="5415741at2759"/>
<dbReference type="AlphaFoldDB" id="A0A9W9T8H7"/>
<dbReference type="GeneID" id="83178459"/>
<reference evidence="1" key="1">
    <citation type="submission" date="2022-12" db="EMBL/GenBank/DDBJ databases">
        <authorList>
            <person name="Petersen C."/>
        </authorList>
    </citation>
    <scope>NUCLEOTIDE SEQUENCE</scope>
    <source>
        <strain evidence="1">IBT 15544</strain>
    </source>
</reference>
<proteinExistence type="predicted"/>